<gene>
    <name evidence="2" type="ORF">FNY66_08140</name>
</gene>
<proteinExistence type="predicted"/>
<dbReference type="InterPro" id="IPR018891">
    <property type="entry name" value="AIPR_C"/>
</dbReference>
<sequence>MPSNINILRISTRFHELFEEFIDMRDFPNDQQSHFETRALAATVLMIKCGLDPSGASSYITDGYRDMGIDAIYLDDNQKKLFVVQSKWRNSGNGAITQEEVYSFVEGIKRILEFDLNGANTKIQSRKDDIETAITKIGYQIQAIYVHTGNENADAYTLRPINELMSRTNDEVSTILGFEELTYKEIYTFLAQGSNAENIILDDVVLHNWGKIEDPYVAYYGIISASALGEWYNEYGNALFEKNIRFYKGRTDVNEGIKKVLLQNPENFVYYNNGIKMLCKSIKRKALTSTNNITGIFTLEGVSLVNGAQTTGSICEAYNERQEQVEKAYVMIQLIDLTGVSEETTLQITKLSNTQNRIENKDFVALDPVQEKIRQELSFSHFTYLYKGGDEINDMRKQITSDEAIIALACLWEDLSYSTMAKRNAGALSEDINKTPYKALINPSTNSFHLINSVLILRATEEYLQSKKTGLSGKEYLVCTHGNRFIEHWILQELKNKEGFSERVIGDFEEDVRNIVDTMVPLIIQQINTYYSESYPANIFKNVTKCKEIERHLLSGND</sequence>
<evidence type="ECO:0000313" key="3">
    <source>
        <dbReference type="Proteomes" id="UP000322025"/>
    </source>
</evidence>
<protein>
    <submittedName>
        <fullName evidence="2">AIPR family protein</fullName>
    </submittedName>
</protein>
<dbReference type="Pfam" id="PF10592">
    <property type="entry name" value="AIPR"/>
    <property type="match status" value="1"/>
</dbReference>
<comment type="caution">
    <text evidence="2">The sequence shown here is derived from an EMBL/GenBank/DDBJ whole genome shotgun (WGS) entry which is preliminary data.</text>
</comment>
<name>A0A5M9I1H4_9FIRM</name>
<reference evidence="2" key="1">
    <citation type="submission" date="2019-07" db="EMBL/GenBank/DDBJ databases">
        <authorList>
            <person name="Wongkuna S."/>
            <person name="Scaria J."/>
        </authorList>
    </citation>
    <scope>NUCLEOTIDE SEQUENCE [LARGE SCALE GENOMIC DNA]</scope>
    <source>
        <strain evidence="2">SW178</strain>
    </source>
</reference>
<accession>A0A5M9I1H4</accession>
<organism evidence="2 3">
    <name type="scientific">Mediterraneibacter catenae</name>
    <dbReference type="NCBI Taxonomy" id="2594882"/>
    <lineage>
        <taxon>Bacteria</taxon>
        <taxon>Bacillati</taxon>
        <taxon>Bacillota</taxon>
        <taxon>Clostridia</taxon>
        <taxon>Lachnospirales</taxon>
        <taxon>Lachnospiraceae</taxon>
        <taxon>Mediterraneibacter</taxon>
    </lineage>
</organism>
<dbReference type="OrthoDB" id="9806213at2"/>
<keyword evidence="3" id="KW-1185">Reference proteome</keyword>
<dbReference type="AlphaFoldDB" id="A0A5M9I1H4"/>
<feature type="domain" description="Abortive phage infection protein C-terminal" evidence="1">
    <location>
        <begin position="240"/>
        <end position="533"/>
    </location>
</feature>
<evidence type="ECO:0000259" key="1">
    <source>
        <dbReference type="Pfam" id="PF10592"/>
    </source>
</evidence>
<dbReference type="EMBL" id="VMSO01000008">
    <property type="protein sequence ID" value="KAA8501559.1"/>
    <property type="molecule type" value="Genomic_DNA"/>
</dbReference>
<evidence type="ECO:0000313" key="2">
    <source>
        <dbReference type="EMBL" id="KAA8501559.1"/>
    </source>
</evidence>
<dbReference type="Proteomes" id="UP000322025">
    <property type="component" value="Unassembled WGS sequence"/>
</dbReference>
<dbReference type="RefSeq" id="WP_150310805.1">
    <property type="nucleotide sequence ID" value="NZ_VMSO01000008.1"/>
</dbReference>